<dbReference type="VEuPathDB" id="FungiDB:HCDG_05186"/>
<evidence type="ECO:0000313" key="1">
    <source>
        <dbReference type="EMBL" id="EER40597.1"/>
    </source>
</evidence>
<proteinExistence type="predicted"/>
<dbReference type="Proteomes" id="UP000002624">
    <property type="component" value="Unassembled WGS sequence"/>
</dbReference>
<name>C6HGU5_AJECH</name>
<dbReference type="AlphaFoldDB" id="C6HGU5"/>
<accession>C6HGU5</accession>
<protein>
    <submittedName>
        <fullName evidence="1">Uncharacterized protein</fullName>
    </submittedName>
</protein>
<dbReference type="HOGENOM" id="CLU_1440682_0_0_1"/>
<dbReference type="EMBL" id="GG692426">
    <property type="protein sequence ID" value="EER40597.1"/>
    <property type="molecule type" value="Genomic_DNA"/>
</dbReference>
<gene>
    <name evidence="1" type="ORF">HCDG_05186</name>
</gene>
<organism evidence="1 2">
    <name type="scientific">Ajellomyces capsulatus (strain H143)</name>
    <name type="common">Darling's disease fungus</name>
    <name type="synonym">Histoplasma capsulatum</name>
    <dbReference type="NCBI Taxonomy" id="544712"/>
    <lineage>
        <taxon>Eukaryota</taxon>
        <taxon>Fungi</taxon>
        <taxon>Dikarya</taxon>
        <taxon>Ascomycota</taxon>
        <taxon>Pezizomycotina</taxon>
        <taxon>Eurotiomycetes</taxon>
        <taxon>Eurotiomycetidae</taxon>
        <taxon>Onygenales</taxon>
        <taxon>Ajellomycetaceae</taxon>
        <taxon>Histoplasma</taxon>
    </lineage>
</organism>
<evidence type="ECO:0000313" key="2">
    <source>
        <dbReference type="Proteomes" id="UP000002624"/>
    </source>
</evidence>
<reference evidence="2" key="1">
    <citation type="submission" date="2009-05" db="EMBL/GenBank/DDBJ databases">
        <title>The genome sequence of Ajellomyces capsulatus strain H143.</title>
        <authorList>
            <person name="Champion M."/>
            <person name="Cuomo C.A."/>
            <person name="Ma L.-J."/>
            <person name="Henn M.R."/>
            <person name="Sil A."/>
            <person name="Goldman B."/>
            <person name="Young S.K."/>
            <person name="Kodira C.D."/>
            <person name="Zeng Q."/>
            <person name="Koehrsen M."/>
            <person name="Alvarado L."/>
            <person name="Berlin A.M."/>
            <person name="Borenstein D."/>
            <person name="Chen Z."/>
            <person name="Engels R."/>
            <person name="Freedman E."/>
            <person name="Gellesch M."/>
            <person name="Goldberg J."/>
            <person name="Griggs A."/>
            <person name="Gujja S."/>
            <person name="Heiman D.I."/>
            <person name="Hepburn T.A."/>
            <person name="Howarth C."/>
            <person name="Jen D."/>
            <person name="Larson L."/>
            <person name="Lewis B."/>
            <person name="Mehta T."/>
            <person name="Park D."/>
            <person name="Pearson M."/>
            <person name="Roberts A."/>
            <person name="Saif S."/>
            <person name="Shea T.D."/>
            <person name="Shenoy N."/>
            <person name="Sisk P."/>
            <person name="Stolte C."/>
            <person name="Sykes S."/>
            <person name="Walk T."/>
            <person name="White J."/>
            <person name="Yandava C."/>
            <person name="Klein B."/>
            <person name="McEwen J.G."/>
            <person name="Puccia R."/>
            <person name="Goldman G.H."/>
            <person name="Felipe M.S."/>
            <person name="Nino-Vega G."/>
            <person name="San-Blas G."/>
            <person name="Taylor J.W."/>
            <person name="Mendoza L."/>
            <person name="Galagan J.E."/>
            <person name="Nusbaum C."/>
            <person name="Birren B.W."/>
        </authorList>
    </citation>
    <scope>NUCLEOTIDE SEQUENCE [LARGE SCALE GENOMIC DNA]</scope>
    <source>
        <strain evidence="2">H143</strain>
    </source>
</reference>
<sequence>MDQILKDRLVLYHVIFPTGQVGFQSIKTLAVTNISNEYGKHICKCKRVYVGVPGTYHAPIVVVLEKAATLCTHEMLVDIMQCERILIARKPVARSAPVMVIHIMPCPFIMVIQRPGMWEYPFAAAAPGMAAESRQCCPSTCHIVGQLAAHSNFKNDFKLKVSMDIKFSGFLTTTLAAKIPAQSFERVA</sequence>